<name>A0A316DMG1_9BACT</name>
<evidence type="ECO:0000313" key="3">
    <source>
        <dbReference type="Proteomes" id="UP000245489"/>
    </source>
</evidence>
<protein>
    <submittedName>
        <fullName evidence="2">RES domain-containing protein</fullName>
    </submittedName>
</protein>
<evidence type="ECO:0000259" key="1">
    <source>
        <dbReference type="SMART" id="SM00953"/>
    </source>
</evidence>
<keyword evidence="3" id="KW-1185">Reference proteome</keyword>
<dbReference type="EMBL" id="QGGO01000028">
    <property type="protein sequence ID" value="PWK18906.1"/>
    <property type="molecule type" value="Genomic_DNA"/>
</dbReference>
<organism evidence="2 3">
    <name type="scientific">Arcicella aurantiaca</name>
    <dbReference type="NCBI Taxonomy" id="591202"/>
    <lineage>
        <taxon>Bacteria</taxon>
        <taxon>Pseudomonadati</taxon>
        <taxon>Bacteroidota</taxon>
        <taxon>Cytophagia</taxon>
        <taxon>Cytophagales</taxon>
        <taxon>Flectobacillaceae</taxon>
        <taxon>Arcicella</taxon>
    </lineage>
</organism>
<dbReference type="AlphaFoldDB" id="A0A316DMG1"/>
<dbReference type="SMART" id="SM00953">
    <property type="entry name" value="RES"/>
    <property type="match status" value="1"/>
</dbReference>
<reference evidence="2 3" key="1">
    <citation type="submission" date="2018-05" db="EMBL/GenBank/DDBJ databases">
        <title>Genomic Encyclopedia of Archaeal and Bacterial Type Strains, Phase II (KMG-II): from individual species to whole genera.</title>
        <authorList>
            <person name="Goeker M."/>
        </authorList>
    </citation>
    <scope>NUCLEOTIDE SEQUENCE [LARGE SCALE GENOMIC DNA]</scope>
    <source>
        <strain evidence="2 3">DSM 22214</strain>
    </source>
</reference>
<dbReference type="OrthoDB" id="9789501at2"/>
<dbReference type="Proteomes" id="UP000245489">
    <property type="component" value="Unassembled WGS sequence"/>
</dbReference>
<gene>
    <name evidence="2" type="ORF">LV89_04041</name>
</gene>
<sequence length="151" mass="17379">MLVYRITTEKWAGNLRGSGYAARWNSNGIFMCYTASSRALACLEMVVHLNSDRLKTAFKVAVVELPDDLAITKINISELPLEWTDHNNYQLCQEIGDKWIEEFNSCVLQVPSAIIKNEFNYLFNPQHPDFSKVKIIEIEDFEFDLRIKSIG</sequence>
<dbReference type="RefSeq" id="WP_109744701.1">
    <property type="nucleotide sequence ID" value="NZ_QGGO01000028.1"/>
</dbReference>
<comment type="caution">
    <text evidence="2">The sequence shown here is derived from an EMBL/GenBank/DDBJ whole genome shotgun (WGS) entry which is preliminary data.</text>
</comment>
<evidence type="ECO:0000313" key="2">
    <source>
        <dbReference type="EMBL" id="PWK18906.1"/>
    </source>
</evidence>
<proteinExistence type="predicted"/>
<dbReference type="Pfam" id="PF08808">
    <property type="entry name" value="RES"/>
    <property type="match status" value="1"/>
</dbReference>
<feature type="domain" description="RES" evidence="1">
    <location>
        <begin position="14"/>
        <end position="137"/>
    </location>
</feature>
<accession>A0A316DMG1</accession>
<dbReference type="InterPro" id="IPR014914">
    <property type="entry name" value="RES_dom"/>
</dbReference>